<dbReference type="PANTHER" id="PTHR45138:SF9">
    <property type="entry name" value="DIGUANYLATE CYCLASE DGCM-RELATED"/>
    <property type="match status" value="1"/>
</dbReference>
<keyword evidence="3" id="KW-0812">Transmembrane</keyword>
<dbReference type="Gene3D" id="1.25.40.10">
    <property type="entry name" value="Tetratricopeptide repeat domain"/>
    <property type="match status" value="1"/>
</dbReference>
<name>A0ABV6BKF2_9GAMM</name>
<dbReference type="InterPro" id="IPR011990">
    <property type="entry name" value="TPR-like_helical_dom_sf"/>
</dbReference>
<evidence type="ECO:0000313" key="7">
    <source>
        <dbReference type="Proteomes" id="UP001589813"/>
    </source>
</evidence>
<protein>
    <recommendedName>
        <fullName evidence="1">diguanylate cyclase</fullName>
        <ecNumber evidence="1">2.7.7.65</ecNumber>
    </recommendedName>
</protein>
<keyword evidence="3" id="KW-1133">Transmembrane helix</keyword>
<dbReference type="RefSeq" id="WP_377246867.1">
    <property type="nucleotide sequence ID" value="NZ_JBHLXP010000005.1"/>
</dbReference>
<proteinExistence type="predicted"/>
<evidence type="ECO:0000256" key="1">
    <source>
        <dbReference type="ARBA" id="ARBA00012528"/>
    </source>
</evidence>
<dbReference type="PROSITE" id="PS50887">
    <property type="entry name" value="GGDEF"/>
    <property type="match status" value="1"/>
</dbReference>
<reference evidence="6 7" key="1">
    <citation type="submission" date="2024-09" db="EMBL/GenBank/DDBJ databases">
        <authorList>
            <person name="Sun Q."/>
            <person name="Mori K."/>
        </authorList>
    </citation>
    <scope>NUCLEOTIDE SEQUENCE [LARGE SCALE GENOMIC DNA]</scope>
    <source>
        <strain evidence="6 7">KCTC 23315</strain>
    </source>
</reference>
<keyword evidence="6" id="KW-0548">Nucleotidyltransferase</keyword>
<dbReference type="SUPFAM" id="SSF55073">
    <property type="entry name" value="Nucleotide cyclase"/>
    <property type="match status" value="1"/>
</dbReference>
<comment type="catalytic activity">
    <reaction evidence="2">
        <text>2 GTP = 3',3'-c-di-GMP + 2 diphosphate</text>
        <dbReference type="Rhea" id="RHEA:24898"/>
        <dbReference type="ChEBI" id="CHEBI:33019"/>
        <dbReference type="ChEBI" id="CHEBI:37565"/>
        <dbReference type="ChEBI" id="CHEBI:58805"/>
        <dbReference type="EC" id="2.7.7.65"/>
    </reaction>
</comment>
<keyword evidence="6" id="KW-0808">Transferase</keyword>
<dbReference type="PANTHER" id="PTHR45138">
    <property type="entry name" value="REGULATORY COMPONENTS OF SENSORY TRANSDUCTION SYSTEM"/>
    <property type="match status" value="1"/>
</dbReference>
<dbReference type="Gene3D" id="3.30.70.270">
    <property type="match status" value="1"/>
</dbReference>
<feature type="transmembrane region" description="Helical" evidence="3">
    <location>
        <begin position="438"/>
        <end position="458"/>
    </location>
</feature>
<feature type="domain" description="GGDEF" evidence="5">
    <location>
        <begin position="501"/>
        <end position="630"/>
    </location>
</feature>
<dbReference type="Proteomes" id="UP001589813">
    <property type="component" value="Unassembled WGS sequence"/>
</dbReference>
<evidence type="ECO:0000256" key="3">
    <source>
        <dbReference type="SAM" id="Phobius"/>
    </source>
</evidence>
<keyword evidence="3" id="KW-0472">Membrane</keyword>
<sequence length="630" mass="71778">MRRTVQYLLMQLCCALWLNCYSPHAQADVVTFDELIRQLEQGERVFYDAKAARDFLQQLKQQLPPGDEKRLRRLQREVCQIDYLTDPAGGVQFAGRFISDPALSSDHLTLSYFYQCRAAHLLNLGEVARQQEDLTQALALANSSEDALAQANVLSQQADTHSIRGEHAEALVRLFKAFELFQKADNRQGIGLSLENIAAAFRRMAEYDQAIEYLETSEREYIAPNDSYRQAFVLQQKAFIYAEMGKTPQARSLMQQVRQIYLDIGDPHYAVATLIDLLWVSNLEQKYAESVELIGQIDNEIKKLKQKDPAFRPFNHAIYQLYQAEALSEYGQLQQGLRKFAEAEQVLVSEQNPRYLLMLNQAWARAEAKAGQYQNAYRLLDVAGQLQEKLNSQAKQQREALLRFQFDSELQSQKNTQLQAENRLTGQQLAVLEAAQRWQYIAIALFVVLALIALLYAISQIQRNKRLHKLAMTDELTQVGNRRFVLARCDQVQQQAAPLQQSWCLMITDIDHFKLCNDQFGHEAGDEVLVAVARTLQTTLRQQDIIGRSGGEEFLLVLPDTVEAQALEMAERLRLAVAALKFPRFPGYQVTVSIGLTQAGRHEQVREVISRADSALYRAKDNGRNQVVST</sequence>
<evidence type="ECO:0000256" key="2">
    <source>
        <dbReference type="ARBA" id="ARBA00034247"/>
    </source>
</evidence>
<evidence type="ECO:0000259" key="5">
    <source>
        <dbReference type="PROSITE" id="PS50887"/>
    </source>
</evidence>
<keyword evidence="4" id="KW-0732">Signal</keyword>
<dbReference type="InterPro" id="IPR000160">
    <property type="entry name" value="GGDEF_dom"/>
</dbReference>
<evidence type="ECO:0000256" key="4">
    <source>
        <dbReference type="SAM" id="SignalP"/>
    </source>
</evidence>
<dbReference type="InterPro" id="IPR029787">
    <property type="entry name" value="Nucleotide_cyclase"/>
</dbReference>
<dbReference type="EC" id="2.7.7.65" evidence="1"/>
<accession>A0ABV6BKF2</accession>
<dbReference type="Pfam" id="PF13424">
    <property type="entry name" value="TPR_12"/>
    <property type="match status" value="1"/>
</dbReference>
<keyword evidence="7" id="KW-1185">Reference proteome</keyword>
<feature type="chain" id="PRO_5045887346" description="diguanylate cyclase" evidence="4">
    <location>
        <begin position="28"/>
        <end position="630"/>
    </location>
</feature>
<organism evidence="6 7">
    <name type="scientific">Rheinheimera tilapiae</name>
    <dbReference type="NCBI Taxonomy" id="875043"/>
    <lineage>
        <taxon>Bacteria</taxon>
        <taxon>Pseudomonadati</taxon>
        <taxon>Pseudomonadota</taxon>
        <taxon>Gammaproteobacteria</taxon>
        <taxon>Chromatiales</taxon>
        <taxon>Chromatiaceae</taxon>
        <taxon>Rheinheimera</taxon>
    </lineage>
</organism>
<gene>
    <name evidence="6" type="ORF">ACFFJP_16860</name>
</gene>
<comment type="caution">
    <text evidence="6">The sequence shown here is derived from an EMBL/GenBank/DDBJ whole genome shotgun (WGS) entry which is preliminary data.</text>
</comment>
<dbReference type="SMART" id="SM00267">
    <property type="entry name" value="GGDEF"/>
    <property type="match status" value="1"/>
</dbReference>
<evidence type="ECO:0000313" key="6">
    <source>
        <dbReference type="EMBL" id="MFC0049975.1"/>
    </source>
</evidence>
<dbReference type="Pfam" id="PF00990">
    <property type="entry name" value="GGDEF"/>
    <property type="match status" value="1"/>
</dbReference>
<dbReference type="NCBIfam" id="TIGR00254">
    <property type="entry name" value="GGDEF"/>
    <property type="match status" value="1"/>
</dbReference>
<dbReference type="GO" id="GO:0052621">
    <property type="term" value="F:diguanylate cyclase activity"/>
    <property type="evidence" value="ECO:0007669"/>
    <property type="project" value="UniProtKB-EC"/>
</dbReference>
<dbReference type="InterPro" id="IPR050469">
    <property type="entry name" value="Diguanylate_Cyclase"/>
</dbReference>
<dbReference type="EMBL" id="JBHLXP010000005">
    <property type="protein sequence ID" value="MFC0049975.1"/>
    <property type="molecule type" value="Genomic_DNA"/>
</dbReference>
<dbReference type="InterPro" id="IPR043128">
    <property type="entry name" value="Rev_trsase/Diguanyl_cyclase"/>
</dbReference>
<dbReference type="CDD" id="cd01949">
    <property type="entry name" value="GGDEF"/>
    <property type="match status" value="1"/>
</dbReference>
<feature type="signal peptide" evidence="4">
    <location>
        <begin position="1"/>
        <end position="27"/>
    </location>
</feature>
<dbReference type="SUPFAM" id="SSF48452">
    <property type="entry name" value="TPR-like"/>
    <property type="match status" value="1"/>
</dbReference>